<keyword evidence="3" id="KW-1003">Cell membrane</keyword>
<dbReference type="GO" id="GO:0005886">
    <property type="term" value="C:plasma membrane"/>
    <property type="evidence" value="ECO:0007669"/>
    <property type="project" value="UniProtKB-SubCell"/>
</dbReference>
<reference evidence="9 10" key="1">
    <citation type="submission" date="2020-07" db="EMBL/GenBank/DDBJ databases">
        <title>Gai3-2, isolated from salt lake.</title>
        <authorList>
            <person name="Cui H."/>
            <person name="Shi X."/>
        </authorList>
    </citation>
    <scope>NUCLEOTIDE SEQUENCE [LARGE SCALE GENOMIC DNA]</scope>
    <source>
        <strain evidence="9 10">Gai3-2</strain>
    </source>
</reference>
<dbReference type="Pfam" id="PF00528">
    <property type="entry name" value="BPD_transp_1"/>
    <property type="match status" value="1"/>
</dbReference>
<keyword evidence="4 7" id="KW-0812">Transmembrane</keyword>
<dbReference type="PANTHER" id="PTHR43005">
    <property type="entry name" value="BLR7065 PROTEIN"/>
    <property type="match status" value="1"/>
</dbReference>
<feature type="transmembrane region" description="Helical" evidence="7">
    <location>
        <begin position="165"/>
        <end position="183"/>
    </location>
</feature>
<evidence type="ECO:0000256" key="3">
    <source>
        <dbReference type="ARBA" id="ARBA00022475"/>
    </source>
</evidence>
<dbReference type="InterPro" id="IPR035906">
    <property type="entry name" value="MetI-like_sf"/>
</dbReference>
<feature type="transmembrane region" description="Helical" evidence="7">
    <location>
        <begin position="90"/>
        <end position="111"/>
    </location>
</feature>
<evidence type="ECO:0000256" key="1">
    <source>
        <dbReference type="ARBA" id="ARBA00004651"/>
    </source>
</evidence>
<organism evidence="9 10">
    <name type="scientific">Halorarum halophilum</name>
    <dbReference type="NCBI Taxonomy" id="2743090"/>
    <lineage>
        <taxon>Archaea</taxon>
        <taxon>Methanobacteriati</taxon>
        <taxon>Methanobacteriota</taxon>
        <taxon>Stenosarchaea group</taxon>
        <taxon>Halobacteria</taxon>
        <taxon>Halobacteriales</taxon>
        <taxon>Haloferacaceae</taxon>
        <taxon>Halorarum</taxon>
    </lineage>
</organism>
<dbReference type="CDD" id="cd06261">
    <property type="entry name" value="TM_PBP2"/>
    <property type="match status" value="1"/>
</dbReference>
<evidence type="ECO:0000256" key="4">
    <source>
        <dbReference type="ARBA" id="ARBA00022692"/>
    </source>
</evidence>
<feature type="transmembrane region" description="Helical" evidence="7">
    <location>
        <begin position="233"/>
        <end position="253"/>
    </location>
</feature>
<dbReference type="GeneID" id="56029555"/>
<feature type="transmembrane region" description="Helical" evidence="7">
    <location>
        <begin position="38"/>
        <end position="57"/>
    </location>
</feature>
<sequence length="315" mass="34417">MATEEFEGEVGPHGGGLTGTISDWVNDHIRTVLLGPSLVALFLVFIYPAVMLLWLSLQNTRGFGETFEPAYNYGRIFGDPTFWNAVENTLVYSFGSLVVSVGAGLIVALALNKLVNQRLRDAYSTLILISWAVPLSIVGVTWQWMFNGELGVVNKVLIDLGVLDAGYSWLSNSVSAMIVVILADSWSRIPFATIVLLAGLQSIPQDMYDAAKTDGATTWQTFRHVTLPYLRPSFFVAGLITWMFAFRAFAIPFSTTGGGPGGATETLAIYIHRFGIQLLDYGFASAVSVFLVAVTLLVATGYVYFILARMQEIEV</sequence>
<feature type="domain" description="ABC transmembrane type-1" evidence="8">
    <location>
        <begin position="86"/>
        <end position="302"/>
    </location>
</feature>
<gene>
    <name evidence="9" type="ORF">HUG10_11940</name>
</gene>
<evidence type="ECO:0000256" key="6">
    <source>
        <dbReference type="ARBA" id="ARBA00023136"/>
    </source>
</evidence>
<feature type="transmembrane region" description="Helical" evidence="7">
    <location>
        <begin position="123"/>
        <end position="145"/>
    </location>
</feature>
<dbReference type="SUPFAM" id="SSF161098">
    <property type="entry name" value="MetI-like"/>
    <property type="match status" value="1"/>
</dbReference>
<comment type="subcellular location">
    <subcellularLocation>
        <location evidence="1 7">Cell membrane</location>
        <topology evidence="1 7">Multi-pass membrane protein</topology>
    </subcellularLocation>
</comment>
<dbReference type="Proteomes" id="UP000509750">
    <property type="component" value="Chromosome"/>
</dbReference>
<dbReference type="EMBL" id="CP058529">
    <property type="protein sequence ID" value="QLG28219.1"/>
    <property type="molecule type" value="Genomic_DNA"/>
</dbReference>
<evidence type="ECO:0000259" key="8">
    <source>
        <dbReference type="PROSITE" id="PS50928"/>
    </source>
</evidence>
<dbReference type="PANTHER" id="PTHR43005:SF1">
    <property type="entry name" value="SPERMIDINE_PUTRESCINE TRANSPORT SYSTEM PERMEASE PROTEIN"/>
    <property type="match status" value="1"/>
</dbReference>
<dbReference type="AlphaFoldDB" id="A0A7D5K8F5"/>
<evidence type="ECO:0000256" key="7">
    <source>
        <dbReference type="RuleBase" id="RU363032"/>
    </source>
</evidence>
<dbReference type="GO" id="GO:0055085">
    <property type="term" value="P:transmembrane transport"/>
    <property type="evidence" value="ECO:0007669"/>
    <property type="project" value="InterPro"/>
</dbReference>
<dbReference type="Gene3D" id="1.10.3720.10">
    <property type="entry name" value="MetI-like"/>
    <property type="match status" value="1"/>
</dbReference>
<proteinExistence type="inferred from homology"/>
<protein>
    <submittedName>
        <fullName evidence="9">Sugar ABC transporter permease</fullName>
    </submittedName>
</protein>
<evidence type="ECO:0000256" key="5">
    <source>
        <dbReference type="ARBA" id="ARBA00022989"/>
    </source>
</evidence>
<dbReference type="RefSeq" id="WP_179169794.1">
    <property type="nucleotide sequence ID" value="NZ_CP058529.1"/>
</dbReference>
<dbReference type="PROSITE" id="PS50928">
    <property type="entry name" value="ABC_TM1"/>
    <property type="match status" value="1"/>
</dbReference>
<keyword evidence="6 7" id="KW-0472">Membrane</keyword>
<dbReference type="InterPro" id="IPR000515">
    <property type="entry name" value="MetI-like"/>
</dbReference>
<keyword evidence="10" id="KW-1185">Reference proteome</keyword>
<evidence type="ECO:0000313" key="10">
    <source>
        <dbReference type="Proteomes" id="UP000509750"/>
    </source>
</evidence>
<accession>A0A7D5K8F5</accession>
<keyword evidence="2 7" id="KW-0813">Transport</keyword>
<name>A0A7D5K8F5_9EURY</name>
<dbReference type="OrthoDB" id="45815at2157"/>
<evidence type="ECO:0000256" key="2">
    <source>
        <dbReference type="ARBA" id="ARBA00022448"/>
    </source>
</evidence>
<keyword evidence="5 7" id="KW-1133">Transmembrane helix</keyword>
<dbReference type="KEGG" id="halg:HUG10_11940"/>
<evidence type="ECO:0000313" key="9">
    <source>
        <dbReference type="EMBL" id="QLG28219.1"/>
    </source>
</evidence>
<feature type="transmembrane region" description="Helical" evidence="7">
    <location>
        <begin position="283"/>
        <end position="307"/>
    </location>
</feature>
<comment type="similarity">
    <text evidence="7">Belongs to the binding-protein-dependent transport system permease family.</text>
</comment>